<comment type="subcellular location">
    <subcellularLocation>
        <location evidence="1">Cell outer membrane</location>
    </subcellularLocation>
</comment>
<organism evidence="8 9">
    <name type="scientific">Pedobacter ginsenosidimutans</name>
    <dbReference type="NCBI Taxonomy" id="687842"/>
    <lineage>
        <taxon>Bacteria</taxon>
        <taxon>Pseudomonadati</taxon>
        <taxon>Bacteroidota</taxon>
        <taxon>Sphingobacteriia</taxon>
        <taxon>Sphingobacteriales</taxon>
        <taxon>Sphingobacteriaceae</taxon>
        <taxon>Pedobacter</taxon>
    </lineage>
</organism>
<evidence type="ECO:0000256" key="5">
    <source>
        <dbReference type="ARBA" id="ARBA00022692"/>
    </source>
</evidence>
<dbReference type="InterPro" id="IPR003423">
    <property type="entry name" value="OMP_efflux"/>
</dbReference>
<evidence type="ECO:0000256" key="2">
    <source>
        <dbReference type="ARBA" id="ARBA00007613"/>
    </source>
</evidence>
<sequence length="457" mass="51924">MINYIRKLPTAYRLAVLQLSVILLPLGLSAQNRLNDYISQGLASNQSIKEQNFLLKKNIYALQEAKSMFLPSVTFSTTYTKADGGRTIDFPTGDLFNAAYATLNQLTGSNSFPQLENQSILLNPDNFYDAKFRTSLPILNAELVYNKRIKAQQVDLQKAEILMYKRELVKEIKTAYYSYLKATNAIRIYQSFLKLLEEGERVNRKLFENNKINRTAVIRSQNEVSKINASLTAAQKTEESARYYFNFLLNRPLTEPILTDDVPLLPAQDNLLLNEVNGREELAKLEIAKGINKNLTGLAKSYLIPKVGTSLDLGSQAFDWKFNQKSRYYLLGVSLEWNLFSSGRNSYKIKQAIASEQAVSAQTNHVTQQLLTELNVRRANLQSALAQYQAAQSQLKTSQTYYNDMTKLYKEGMAIYIELLDAQNQWVDAQLQSNIALFDTWISLTAIERANASFNIQ</sequence>
<dbReference type="GO" id="GO:0015288">
    <property type="term" value="F:porin activity"/>
    <property type="evidence" value="ECO:0007669"/>
    <property type="project" value="TreeGrafter"/>
</dbReference>
<dbReference type="GO" id="GO:1990281">
    <property type="term" value="C:efflux pump complex"/>
    <property type="evidence" value="ECO:0007669"/>
    <property type="project" value="TreeGrafter"/>
</dbReference>
<dbReference type="PANTHER" id="PTHR30026">
    <property type="entry name" value="OUTER MEMBRANE PROTEIN TOLC"/>
    <property type="match status" value="1"/>
</dbReference>
<comment type="caution">
    <text evidence="8">The sequence shown here is derived from an EMBL/GenBank/DDBJ whole genome shotgun (WGS) entry which is preliminary data.</text>
</comment>
<dbReference type="InterPro" id="IPR051906">
    <property type="entry name" value="TolC-like"/>
</dbReference>
<dbReference type="STRING" id="687842.ASU31_19030"/>
<evidence type="ECO:0000256" key="6">
    <source>
        <dbReference type="ARBA" id="ARBA00023136"/>
    </source>
</evidence>
<keyword evidence="3" id="KW-0813">Transport</keyword>
<protein>
    <submittedName>
        <fullName evidence="8">Transporter</fullName>
    </submittedName>
</protein>
<keyword evidence="7" id="KW-0998">Cell outer membrane</keyword>
<name>A0A0T5VKY7_9SPHI</name>
<proteinExistence type="inferred from homology"/>
<accession>A0A0T5VKY7</accession>
<keyword evidence="4" id="KW-1134">Transmembrane beta strand</keyword>
<dbReference type="Pfam" id="PF02321">
    <property type="entry name" value="OEP"/>
    <property type="match status" value="1"/>
</dbReference>
<keyword evidence="6" id="KW-0472">Membrane</keyword>
<evidence type="ECO:0000256" key="3">
    <source>
        <dbReference type="ARBA" id="ARBA00022448"/>
    </source>
</evidence>
<reference evidence="8 9" key="1">
    <citation type="submission" date="2015-11" db="EMBL/GenBank/DDBJ databases">
        <title>Sequence of Pedobacter ginsenosidimutans.</title>
        <authorList>
            <person name="Carson E."/>
            <person name="Keyser V."/>
            <person name="Newman J."/>
            <person name="Miller J."/>
        </authorList>
    </citation>
    <scope>NUCLEOTIDE SEQUENCE [LARGE SCALE GENOMIC DNA]</scope>
    <source>
        <strain evidence="8 9">KACC 14530</strain>
    </source>
</reference>
<dbReference type="PANTHER" id="PTHR30026:SF20">
    <property type="entry name" value="OUTER MEMBRANE PROTEIN TOLC"/>
    <property type="match status" value="1"/>
</dbReference>
<dbReference type="AlphaFoldDB" id="A0A0T5VKY7"/>
<evidence type="ECO:0000256" key="1">
    <source>
        <dbReference type="ARBA" id="ARBA00004442"/>
    </source>
</evidence>
<comment type="similarity">
    <text evidence="2">Belongs to the outer membrane factor (OMF) (TC 1.B.17) family.</text>
</comment>
<evidence type="ECO:0000256" key="4">
    <source>
        <dbReference type="ARBA" id="ARBA00022452"/>
    </source>
</evidence>
<dbReference type="GO" id="GO:0015562">
    <property type="term" value="F:efflux transmembrane transporter activity"/>
    <property type="evidence" value="ECO:0007669"/>
    <property type="project" value="InterPro"/>
</dbReference>
<keyword evidence="9" id="KW-1185">Reference proteome</keyword>
<dbReference type="Proteomes" id="UP000051950">
    <property type="component" value="Unassembled WGS sequence"/>
</dbReference>
<dbReference type="OrthoDB" id="13803at2"/>
<gene>
    <name evidence="8" type="ORF">ASU31_19030</name>
</gene>
<dbReference type="SUPFAM" id="SSF56954">
    <property type="entry name" value="Outer membrane efflux proteins (OEP)"/>
    <property type="match status" value="1"/>
</dbReference>
<keyword evidence="5" id="KW-0812">Transmembrane</keyword>
<evidence type="ECO:0000313" key="8">
    <source>
        <dbReference type="EMBL" id="KRT14519.1"/>
    </source>
</evidence>
<evidence type="ECO:0000313" key="9">
    <source>
        <dbReference type="Proteomes" id="UP000051950"/>
    </source>
</evidence>
<dbReference type="Gene3D" id="1.20.1600.10">
    <property type="entry name" value="Outer membrane efflux proteins (OEP)"/>
    <property type="match status" value="1"/>
</dbReference>
<dbReference type="GO" id="GO:0009279">
    <property type="term" value="C:cell outer membrane"/>
    <property type="evidence" value="ECO:0007669"/>
    <property type="project" value="UniProtKB-SubCell"/>
</dbReference>
<dbReference type="RefSeq" id="WP_057933861.1">
    <property type="nucleotide sequence ID" value="NZ_LMZQ01000017.1"/>
</dbReference>
<dbReference type="EMBL" id="LMZQ01000017">
    <property type="protein sequence ID" value="KRT14519.1"/>
    <property type="molecule type" value="Genomic_DNA"/>
</dbReference>
<evidence type="ECO:0000256" key="7">
    <source>
        <dbReference type="ARBA" id="ARBA00023237"/>
    </source>
</evidence>